<dbReference type="PANTHER" id="PTHR47926">
    <property type="entry name" value="PENTATRICOPEPTIDE REPEAT-CONTAINING PROTEIN"/>
    <property type="match status" value="1"/>
</dbReference>
<dbReference type="GO" id="GO:0009451">
    <property type="term" value="P:RNA modification"/>
    <property type="evidence" value="ECO:0007669"/>
    <property type="project" value="InterPro"/>
</dbReference>
<gene>
    <name evidence="2" type="ORF">AMTR_s00005p00229360</name>
</gene>
<dbReference type="Gene3D" id="1.25.40.10">
    <property type="entry name" value="Tetratricopeptide repeat domain"/>
    <property type="match status" value="1"/>
</dbReference>
<evidence type="ECO:0000256" key="1">
    <source>
        <dbReference type="ARBA" id="ARBA00022737"/>
    </source>
</evidence>
<dbReference type="InterPro" id="IPR046960">
    <property type="entry name" value="PPR_At4g14850-like_plant"/>
</dbReference>
<dbReference type="AlphaFoldDB" id="W1PFV7"/>
<dbReference type="Gramene" id="ERN06833">
    <property type="protein sequence ID" value="ERN06833"/>
    <property type="gene ID" value="AMTR_s00005p00229360"/>
</dbReference>
<dbReference type="InterPro" id="IPR002885">
    <property type="entry name" value="PPR_rpt"/>
</dbReference>
<name>W1PFV7_AMBTC</name>
<evidence type="ECO:0008006" key="4">
    <source>
        <dbReference type="Google" id="ProtNLM"/>
    </source>
</evidence>
<dbReference type="GO" id="GO:0003723">
    <property type="term" value="F:RNA binding"/>
    <property type="evidence" value="ECO:0007669"/>
    <property type="project" value="InterPro"/>
</dbReference>
<dbReference type="NCBIfam" id="TIGR00756">
    <property type="entry name" value="PPR"/>
    <property type="match status" value="1"/>
</dbReference>
<evidence type="ECO:0000313" key="2">
    <source>
        <dbReference type="EMBL" id="ERN06833.1"/>
    </source>
</evidence>
<organism evidence="2 3">
    <name type="scientific">Amborella trichopoda</name>
    <dbReference type="NCBI Taxonomy" id="13333"/>
    <lineage>
        <taxon>Eukaryota</taxon>
        <taxon>Viridiplantae</taxon>
        <taxon>Streptophyta</taxon>
        <taxon>Embryophyta</taxon>
        <taxon>Tracheophyta</taxon>
        <taxon>Spermatophyta</taxon>
        <taxon>Magnoliopsida</taxon>
        <taxon>Amborellales</taxon>
        <taxon>Amborellaceae</taxon>
        <taxon>Amborella</taxon>
    </lineage>
</organism>
<accession>W1PFV7</accession>
<dbReference type="InterPro" id="IPR011990">
    <property type="entry name" value="TPR-like_helical_dom_sf"/>
</dbReference>
<dbReference type="eggNOG" id="KOG4197">
    <property type="taxonomic scope" value="Eukaryota"/>
</dbReference>
<dbReference type="Proteomes" id="UP000017836">
    <property type="component" value="Unassembled WGS sequence"/>
</dbReference>
<sequence>MRPTEFALGCIIRTCGSLPSVNVGKQIHTHIIKFGIDITGYAGIALRDMYTSCGCMDSAKKVHDASSNKGIHACTKMMVGYARTGLFREAWAIYAQLEEACEQMDAIIDLLQVAGSVASISLGKKLHGCVFRHGYETDHHVKTA</sequence>
<keyword evidence="1" id="KW-0677">Repeat</keyword>
<dbReference type="EMBL" id="KI393866">
    <property type="protein sequence ID" value="ERN06833.1"/>
    <property type="molecule type" value="Genomic_DNA"/>
</dbReference>
<reference evidence="3" key="1">
    <citation type="journal article" date="2013" name="Science">
        <title>The Amborella genome and the evolution of flowering plants.</title>
        <authorList>
            <consortium name="Amborella Genome Project"/>
        </authorList>
    </citation>
    <scope>NUCLEOTIDE SEQUENCE [LARGE SCALE GENOMIC DNA]</scope>
</reference>
<keyword evidence="3" id="KW-1185">Reference proteome</keyword>
<proteinExistence type="predicted"/>
<evidence type="ECO:0000313" key="3">
    <source>
        <dbReference type="Proteomes" id="UP000017836"/>
    </source>
</evidence>
<protein>
    <recommendedName>
        <fullName evidence="4">Pentatricopeptide repeat-containing protein</fullName>
    </recommendedName>
</protein>
<dbReference type="HOGENOM" id="CLU_1976173_0_0_1"/>